<sequence>MNMDIFLNTCFPDTYGISKFKDAHKKHLQDLLADVKPGPKYNREKPMYQPICDALKYVFSAFKEDPRLHPLAVHDVSSAYQRGDENLRLITPDIAIEAGDGSDVAGPWTHALGIIEVKPDKEDDPAWNNDPERPLTVKQTKTFNQVQEYGAVAFQVRPRCYLLGVGFYDDVARFYRWDRSVLIFSEAFNYKKDCTPLVKFLNGFAKYGNMTMGIDSTIKLGAPDHFPRPLLRRIYHRAIEEHVIDPPSKVQDGMLASQSFEIAAPANQTETKSESYTTIGGPLFKARSLQGRGTKTWLAVPTATTESTCLGGKEIEQCVIIKDSWREADRLPEKTIYDRIHESGHIFGVARCRAGFDVESVVEESVKLCHRTCAASLNARLPRARYRERIHYRCVLESVGIPLSQFSSTRQLVEAVRDAVKGLRDMSKRGILHRDISVNNIMISARPDAEYGAVGFIIDPEYATFLDDASSTSDLRRITGTIQFISIALQRQVEGLHHHSWHDLESVYWVTLYVVVRHVDTNVAPQRVSQIFDNKRPDGKLGWLHNDYNAIRVKHHRPLTQCLRKLGKLVASHHLQMEESNLLTYENVLEVLQDALNSKKWPRDDPATRPFKTCHDESKQRELEVAEEVSSAIRSAQASGISYGVVSQSSQKSSSRKRKARDVEEEDFARPESSDAKRVRSEPTSGV</sequence>
<dbReference type="AlphaFoldDB" id="S7QBR9"/>
<feature type="region of interest" description="Disordered" evidence="1">
    <location>
        <begin position="641"/>
        <end position="687"/>
    </location>
</feature>
<dbReference type="InterPro" id="IPR011009">
    <property type="entry name" value="Kinase-like_dom_sf"/>
</dbReference>
<feature type="compositionally biased region" description="Basic and acidic residues" evidence="1">
    <location>
        <begin position="601"/>
        <end position="619"/>
    </location>
</feature>
<feature type="domain" description="Fungal-type protein kinase" evidence="2">
    <location>
        <begin position="139"/>
        <end position="515"/>
    </location>
</feature>
<keyword evidence="4" id="KW-1185">Reference proteome</keyword>
<dbReference type="eggNOG" id="ENOG502SXF9">
    <property type="taxonomic scope" value="Eukaryota"/>
</dbReference>
<dbReference type="InterPro" id="IPR008266">
    <property type="entry name" value="Tyr_kinase_AS"/>
</dbReference>
<dbReference type="GeneID" id="19301508"/>
<dbReference type="Proteomes" id="UP000030669">
    <property type="component" value="Unassembled WGS sequence"/>
</dbReference>
<evidence type="ECO:0000259" key="2">
    <source>
        <dbReference type="Pfam" id="PF17667"/>
    </source>
</evidence>
<dbReference type="KEGG" id="gtr:GLOTRDRAFT_127209"/>
<accession>S7QBR9</accession>
<proteinExistence type="predicted"/>
<dbReference type="InterPro" id="IPR040976">
    <property type="entry name" value="Pkinase_fungal"/>
</dbReference>
<dbReference type="HOGENOM" id="CLU_014053_1_0_1"/>
<feature type="compositionally biased region" description="Basic and acidic residues" evidence="1">
    <location>
        <begin position="668"/>
        <end position="681"/>
    </location>
</feature>
<dbReference type="PROSITE" id="PS00109">
    <property type="entry name" value="PROTEIN_KINASE_TYR"/>
    <property type="match status" value="1"/>
</dbReference>
<dbReference type="PANTHER" id="PTHR38248">
    <property type="entry name" value="FUNK1 6"/>
    <property type="match status" value="1"/>
</dbReference>
<evidence type="ECO:0000313" key="4">
    <source>
        <dbReference type="Proteomes" id="UP000030669"/>
    </source>
</evidence>
<protein>
    <recommendedName>
        <fullName evidence="2">Fungal-type protein kinase domain-containing protein</fullName>
    </recommendedName>
</protein>
<gene>
    <name evidence="3" type="ORF">GLOTRDRAFT_127209</name>
</gene>
<feature type="region of interest" description="Disordered" evidence="1">
    <location>
        <begin position="599"/>
        <end position="619"/>
    </location>
</feature>
<dbReference type="EMBL" id="KB469299">
    <property type="protein sequence ID" value="EPQ56808.1"/>
    <property type="molecule type" value="Genomic_DNA"/>
</dbReference>
<evidence type="ECO:0000256" key="1">
    <source>
        <dbReference type="SAM" id="MobiDB-lite"/>
    </source>
</evidence>
<organism evidence="3 4">
    <name type="scientific">Gloeophyllum trabeum (strain ATCC 11539 / FP-39264 / Madison 617)</name>
    <name type="common">Brown rot fungus</name>
    <dbReference type="NCBI Taxonomy" id="670483"/>
    <lineage>
        <taxon>Eukaryota</taxon>
        <taxon>Fungi</taxon>
        <taxon>Dikarya</taxon>
        <taxon>Basidiomycota</taxon>
        <taxon>Agaricomycotina</taxon>
        <taxon>Agaricomycetes</taxon>
        <taxon>Gloeophyllales</taxon>
        <taxon>Gloeophyllaceae</taxon>
        <taxon>Gloeophyllum</taxon>
    </lineage>
</organism>
<dbReference type="SUPFAM" id="SSF56112">
    <property type="entry name" value="Protein kinase-like (PK-like)"/>
    <property type="match status" value="1"/>
</dbReference>
<dbReference type="OrthoDB" id="3271139at2759"/>
<dbReference type="Gene3D" id="1.10.510.10">
    <property type="entry name" value="Transferase(Phosphotransferase) domain 1"/>
    <property type="match status" value="1"/>
</dbReference>
<reference evidence="3 4" key="1">
    <citation type="journal article" date="2012" name="Science">
        <title>The Paleozoic origin of enzymatic lignin decomposition reconstructed from 31 fungal genomes.</title>
        <authorList>
            <person name="Floudas D."/>
            <person name="Binder M."/>
            <person name="Riley R."/>
            <person name="Barry K."/>
            <person name="Blanchette R.A."/>
            <person name="Henrissat B."/>
            <person name="Martinez A.T."/>
            <person name="Otillar R."/>
            <person name="Spatafora J.W."/>
            <person name="Yadav J.S."/>
            <person name="Aerts A."/>
            <person name="Benoit I."/>
            <person name="Boyd A."/>
            <person name="Carlson A."/>
            <person name="Copeland A."/>
            <person name="Coutinho P.M."/>
            <person name="de Vries R.P."/>
            <person name="Ferreira P."/>
            <person name="Findley K."/>
            <person name="Foster B."/>
            <person name="Gaskell J."/>
            <person name="Glotzer D."/>
            <person name="Gorecki P."/>
            <person name="Heitman J."/>
            <person name="Hesse C."/>
            <person name="Hori C."/>
            <person name="Igarashi K."/>
            <person name="Jurgens J.A."/>
            <person name="Kallen N."/>
            <person name="Kersten P."/>
            <person name="Kohler A."/>
            <person name="Kuees U."/>
            <person name="Kumar T.K.A."/>
            <person name="Kuo A."/>
            <person name="LaButti K."/>
            <person name="Larrondo L.F."/>
            <person name="Lindquist E."/>
            <person name="Ling A."/>
            <person name="Lombard V."/>
            <person name="Lucas S."/>
            <person name="Lundell T."/>
            <person name="Martin R."/>
            <person name="McLaughlin D.J."/>
            <person name="Morgenstern I."/>
            <person name="Morin E."/>
            <person name="Murat C."/>
            <person name="Nagy L.G."/>
            <person name="Nolan M."/>
            <person name="Ohm R.A."/>
            <person name="Patyshakuliyeva A."/>
            <person name="Rokas A."/>
            <person name="Ruiz-Duenas F.J."/>
            <person name="Sabat G."/>
            <person name="Salamov A."/>
            <person name="Samejima M."/>
            <person name="Schmutz J."/>
            <person name="Slot J.C."/>
            <person name="St John F."/>
            <person name="Stenlid J."/>
            <person name="Sun H."/>
            <person name="Sun S."/>
            <person name="Syed K."/>
            <person name="Tsang A."/>
            <person name="Wiebenga A."/>
            <person name="Young D."/>
            <person name="Pisabarro A."/>
            <person name="Eastwood D.C."/>
            <person name="Martin F."/>
            <person name="Cullen D."/>
            <person name="Grigoriev I.V."/>
            <person name="Hibbett D.S."/>
        </authorList>
    </citation>
    <scope>NUCLEOTIDE SEQUENCE [LARGE SCALE GENOMIC DNA]</scope>
    <source>
        <strain evidence="3 4">ATCC 11539</strain>
    </source>
</reference>
<dbReference type="OMA" id="ANTEHDM"/>
<dbReference type="GO" id="GO:0004672">
    <property type="term" value="F:protein kinase activity"/>
    <property type="evidence" value="ECO:0007669"/>
    <property type="project" value="InterPro"/>
</dbReference>
<name>S7QBR9_GLOTA</name>
<dbReference type="PANTHER" id="PTHR38248:SF2">
    <property type="entry name" value="FUNK1 11"/>
    <property type="match status" value="1"/>
</dbReference>
<dbReference type="Pfam" id="PF17667">
    <property type="entry name" value="Pkinase_fungal"/>
    <property type="match status" value="1"/>
</dbReference>
<evidence type="ECO:0000313" key="3">
    <source>
        <dbReference type="EMBL" id="EPQ56808.1"/>
    </source>
</evidence>
<dbReference type="RefSeq" id="XP_007864014.1">
    <property type="nucleotide sequence ID" value="XM_007865823.1"/>
</dbReference>